<dbReference type="Proteomes" id="UP000318313">
    <property type="component" value="Chromosome"/>
</dbReference>
<proteinExistence type="predicted"/>
<protein>
    <submittedName>
        <fullName evidence="1">Uncharacterized protein</fullName>
    </submittedName>
</protein>
<evidence type="ECO:0000313" key="1">
    <source>
        <dbReference type="EMBL" id="QDV49894.1"/>
    </source>
</evidence>
<dbReference type="EMBL" id="CP037452">
    <property type="protein sequence ID" value="QDV49894.1"/>
    <property type="molecule type" value="Genomic_DNA"/>
</dbReference>
<dbReference type="RefSeq" id="WP_145308002.1">
    <property type="nucleotide sequence ID" value="NZ_CP037452.1"/>
</dbReference>
<accession>A0A518I9Z7</accession>
<keyword evidence="2" id="KW-1185">Reference proteome</keyword>
<evidence type="ECO:0000313" key="2">
    <source>
        <dbReference type="Proteomes" id="UP000318313"/>
    </source>
</evidence>
<sequence>MNHSIQSGFGILKPLVRQVGLRGLWQRSRWTIRTPKSYRRKGVFSNWIPLVLTWKRRLNFIDQTMNILKSIEPTYLNRLHVYNNKSVSNQDRRSAVIFPSNTDHQENDFLREHAQTISVTLKPKTVMNLVFESRFVRSRHTAIVQNRSSNTRLHRQSNYFSKVQFLYPSYQKQLTQMSDTNLSNISFPITHRKSALQTIRYQSFNLAFPVLNTVNSSNFKMFPQLGSEKEHSQTASIASNPEPVKGIVFEHPFVRSRHTAIDQKWFSNTRLHQQSNYFSKVQFLYPNYQKQLIRLFYMNPSDNSPSIMHRTSALRSAYYQSLNLAFPVLNTMNSSSFKMFPQPGGEKKHSQTASMALNPETVKNFVFEHPFIRSRYMANTQKWYSNTRLHRQSNYFSKVQFLHPNYQQQLTPLSCMNPSVILPSITHRTSALRKTFCQSFNLAFPVSHTVKSGANQSNDSRTTSLHYVWRKTIAQVFRDEQSGQGKRPSIMTDSAVIHRNESNEIPITKAKEISQLSKNPASSIDLPLLDKVTEEVIRRVDRRVRIDRERRGY</sequence>
<dbReference type="KEGG" id="gfm:Enr17x_19150"/>
<reference evidence="1 2" key="1">
    <citation type="submission" date="2019-03" db="EMBL/GenBank/DDBJ databases">
        <title>Deep-cultivation of Planctomycetes and their phenomic and genomic characterization uncovers novel biology.</title>
        <authorList>
            <person name="Wiegand S."/>
            <person name="Jogler M."/>
            <person name="Boedeker C."/>
            <person name="Pinto D."/>
            <person name="Vollmers J."/>
            <person name="Rivas-Marin E."/>
            <person name="Kohn T."/>
            <person name="Peeters S.H."/>
            <person name="Heuer A."/>
            <person name="Rast P."/>
            <person name="Oberbeckmann S."/>
            <person name="Bunk B."/>
            <person name="Jeske O."/>
            <person name="Meyerdierks A."/>
            <person name="Storesund J.E."/>
            <person name="Kallscheuer N."/>
            <person name="Luecker S."/>
            <person name="Lage O.M."/>
            <person name="Pohl T."/>
            <person name="Merkel B.J."/>
            <person name="Hornburger P."/>
            <person name="Mueller R.-W."/>
            <person name="Bruemmer F."/>
            <person name="Labrenz M."/>
            <person name="Spormann A.M."/>
            <person name="Op den Camp H."/>
            <person name="Overmann J."/>
            <person name="Amann R."/>
            <person name="Jetten M.S.M."/>
            <person name="Mascher T."/>
            <person name="Medema M.H."/>
            <person name="Devos D.P."/>
            <person name="Kaster A.-K."/>
            <person name="Ovreas L."/>
            <person name="Rohde M."/>
            <person name="Galperin M.Y."/>
            <person name="Jogler C."/>
        </authorList>
    </citation>
    <scope>NUCLEOTIDE SEQUENCE [LARGE SCALE GENOMIC DNA]</scope>
    <source>
        <strain evidence="1 2">Enr17</strain>
    </source>
</reference>
<gene>
    <name evidence="1" type="ORF">Enr17x_19150</name>
</gene>
<organism evidence="1 2">
    <name type="scientific">Gimesia fumaroli</name>
    <dbReference type="NCBI Taxonomy" id="2527976"/>
    <lineage>
        <taxon>Bacteria</taxon>
        <taxon>Pseudomonadati</taxon>
        <taxon>Planctomycetota</taxon>
        <taxon>Planctomycetia</taxon>
        <taxon>Planctomycetales</taxon>
        <taxon>Planctomycetaceae</taxon>
        <taxon>Gimesia</taxon>
    </lineage>
</organism>
<name>A0A518I9Z7_9PLAN</name>
<dbReference type="AlphaFoldDB" id="A0A518I9Z7"/>